<dbReference type="Proteomes" id="UP001320706">
    <property type="component" value="Unassembled WGS sequence"/>
</dbReference>
<accession>A0ACC3S3A6</accession>
<name>A0ACC3S3A6_9PEZI</name>
<sequence length="128" mass="13931">MAGTTLAGAMQAASKQNKIAALATYRQLLRATRLAFEGDYQTLYNARSFARESFNQNRGLEGGSIEAAQAIEHAQGVTQILRENIVQGASSGPGDTFKLRLHEHTERGDNDTIRKLKGTSKSFASMKN</sequence>
<evidence type="ECO:0000313" key="1">
    <source>
        <dbReference type="EMBL" id="KAK8192702.1"/>
    </source>
</evidence>
<comment type="caution">
    <text evidence="1">The sequence shown here is derived from an EMBL/GenBank/DDBJ whole genome shotgun (WGS) entry which is preliminary data.</text>
</comment>
<evidence type="ECO:0000313" key="2">
    <source>
        <dbReference type="Proteomes" id="UP001320706"/>
    </source>
</evidence>
<proteinExistence type="predicted"/>
<reference evidence="1" key="1">
    <citation type="submission" date="2024-02" db="EMBL/GenBank/DDBJ databases">
        <title>Metagenome Assembled Genome of Zalaria obscura JY119.</title>
        <authorList>
            <person name="Vighnesh L."/>
            <person name="Jagadeeshwari U."/>
            <person name="Venkata Ramana C."/>
            <person name="Sasikala C."/>
        </authorList>
    </citation>
    <scope>NUCLEOTIDE SEQUENCE</scope>
    <source>
        <strain evidence="1">JY119</strain>
    </source>
</reference>
<organism evidence="1 2">
    <name type="scientific">Zalaria obscura</name>
    <dbReference type="NCBI Taxonomy" id="2024903"/>
    <lineage>
        <taxon>Eukaryota</taxon>
        <taxon>Fungi</taxon>
        <taxon>Dikarya</taxon>
        <taxon>Ascomycota</taxon>
        <taxon>Pezizomycotina</taxon>
        <taxon>Dothideomycetes</taxon>
        <taxon>Dothideomycetidae</taxon>
        <taxon>Dothideales</taxon>
        <taxon>Zalariaceae</taxon>
        <taxon>Zalaria</taxon>
    </lineage>
</organism>
<protein>
    <submittedName>
        <fullName evidence="1">Mitochondrial zinc maintenance protein 1, mitochondrial</fullName>
    </submittedName>
</protein>
<keyword evidence="2" id="KW-1185">Reference proteome</keyword>
<gene>
    <name evidence="1" type="primary">MZM1</name>
    <name evidence="1" type="ORF">M8818_007874</name>
</gene>
<dbReference type="EMBL" id="JAMKPW020000044">
    <property type="protein sequence ID" value="KAK8192702.1"/>
    <property type="molecule type" value="Genomic_DNA"/>
</dbReference>